<feature type="transmembrane region" description="Helical" evidence="8">
    <location>
        <begin position="354"/>
        <end position="374"/>
    </location>
</feature>
<evidence type="ECO:0000256" key="7">
    <source>
        <dbReference type="RuleBase" id="RU000320"/>
    </source>
</evidence>
<feature type="transmembrane region" description="Helical" evidence="8">
    <location>
        <begin position="6"/>
        <end position="25"/>
    </location>
</feature>
<feature type="transmembrane region" description="Helical" evidence="8">
    <location>
        <begin position="200"/>
        <end position="221"/>
    </location>
</feature>
<dbReference type="InterPro" id="IPR001750">
    <property type="entry name" value="ND/Mrp_TM"/>
</dbReference>
<keyword evidence="11" id="KW-1185">Reference proteome</keyword>
<feature type="transmembrane region" description="Helical" evidence="8">
    <location>
        <begin position="233"/>
        <end position="253"/>
    </location>
</feature>
<evidence type="ECO:0000256" key="5">
    <source>
        <dbReference type="ARBA" id="ARBA00022989"/>
    </source>
</evidence>
<keyword evidence="3" id="KW-1003">Cell membrane</keyword>
<evidence type="ECO:0000256" key="4">
    <source>
        <dbReference type="ARBA" id="ARBA00022692"/>
    </source>
</evidence>
<dbReference type="EMBL" id="JBHSGA010000017">
    <property type="protein sequence ID" value="MFC4526947.1"/>
    <property type="molecule type" value="Genomic_DNA"/>
</dbReference>
<comment type="subcellular location">
    <subcellularLocation>
        <location evidence="1">Cell membrane</location>
        <topology evidence="1">Multi-pass membrane protein</topology>
    </subcellularLocation>
    <subcellularLocation>
        <location evidence="7">Membrane</location>
        <topology evidence="7">Multi-pass membrane protein</topology>
    </subcellularLocation>
</comment>
<dbReference type="RefSeq" id="WP_266148846.1">
    <property type="nucleotide sequence ID" value="NZ_CP064028.1"/>
</dbReference>
<sequence length="543" mass="56419">MNLDQTLLAAAMGLPLLLLLACASARLRRRMPALFVLAPLPALAAALWAGHDSMLVLGNTRFALRFALDLPGAMLLGCAAVLWALAGMFAWRYLRERADSDGLVVCWLMTLTGCVGVFLAADMIGFYFLLAVLSVGASGLVLQGEGPQAVRASAIYLGLALLAEAFLLAGLILLAQATPDGSLLIRDAAAALPGSPWRDLTLILLLVGLGMKAGLVPLHFWMPLAYGEAPIPAAAVMSGAVVKASILALIRFLPWSTALPDAGHALALIGLFGAIYGVLIGITQSQPKLILAYSSVSQMGFLVAVIGMGLAAGDTGTALAAAFYAAHHLLVKGALFLAVGVVMLTGRRHRWPMLVPAAVIALGLGGLPLTGGALTKYAAKDLLGEGLAGSVAVVSSIATTLLMIHFLRRLSAMTAVEADARAPAAMVTAWLAMALASLLIPWALYLAIPIDTLPKAVAPAALWAALWPVLVGALLALGLDRLGTRIPQVPAGDVGEVLYPLEDASMAAGGWCERVDAFTRRWAVSCIALLLVSLLFGWTLMVG</sequence>
<evidence type="ECO:0000259" key="9">
    <source>
        <dbReference type="Pfam" id="PF00361"/>
    </source>
</evidence>
<organism evidence="10 11">
    <name type="scientific">Dyella halodurans</name>
    <dbReference type="NCBI Taxonomy" id="1920171"/>
    <lineage>
        <taxon>Bacteria</taxon>
        <taxon>Pseudomonadati</taxon>
        <taxon>Pseudomonadota</taxon>
        <taxon>Gammaproteobacteria</taxon>
        <taxon>Lysobacterales</taxon>
        <taxon>Rhodanobacteraceae</taxon>
        <taxon>Dyella</taxon>
    </lineage>
</organism>
<evidence type="ECO:0000256" key="3">
    <source>
        <dbReference type="ARBA" id="ARBA00022475"/>
    </source>
</evidence>
<dbReference type="PANTHER" id="PTHR42703:SF1">
    <property type="entry name" value="NA(+)_H(+) ANTIPORTER SUBUNIT D1"/>
    <property type="match status" value="1"/>
</dbReference>
<name>A0ABV9C2M7_9GAMM</name>
<feature type="transmembrane region" description="Helical" evidence="8">
    <location>
        <begin position="427"/>
        <end position="448"/>
    </location>
</feature>
<dbReference type="Pfam" id="PF00361">
    <property type="entry name" value="Proton_antipo_M"/>
    <property type="match status" value="1"/>
</dbReference>
<reference evidence="11" key="1">
    <citation type="journal article" date="2019" name="Int. J. Syst. Evol. Microbiol.">
        <title>The Global Catalogue of Microorganisms (GCM) 10K type strain sequencing project: providing services to taxonomists for standard genome sequencing and annotation.</title>
        <authorList>
            <consortium name="The Broad Institute Genomics Platform"/>
            <consortium name="The Broad Institute Genome Sequencing Center for Infectious Disease"/>
            <person name="Wu L."/>
            <person name="Ma J."/>
        </authorList>
    </citation>
    <scope>NUCLEOTIDE SEQUENCE [LARGE SCALE GENOMIC DNA]</scope>
    <source>
        <strain evidence="11">CCM 4481</strain>
    </source>
</reference>
<feature type="domain" description="NADH:quinone oxidoreductase/Mrp antiporter transmembrane" evidence="9">
    <location>
        <begin position="120"/>
        <end position="345"/>
    </location>
</feature>
<feature type="transmembrane region" description="Helical" evidence="8">
    <location>
        <begin position="460"/>
        <end position="479"/>
    </location>
</feature>
<feature type="transmembrane region" description="Helical" evidence="8">
    <location>
        <begin position="522"/>
        <end position="541"/>
    </location>
</feature>
<protein>
    <submittedName>
        <fullName evidence="10">Proton-conducting transporter membrane subunit</fullName>
    </submittedName>
</protein>
<evidence type="ECO:0000256" key="2">
    <source>
        <dbReference type="ARBA" id="ARBA00005346"/>
    </source>
</evidence>
<comment type="caution">
    <text evidence="10">The sequence shown here is derived from an EMBL/GenBank/DDBJ whole genome shotgun (WGS) entry which is preliminary data.</text>
</comment>
<feature type="transmembrane region" description="Helical" evidence="8">
    <location>
        <begin position="126"/>
        <end position="142"/>
    </location>
</feature>
<keyword evidence="6 8" id="KW-0472">Membrane</keyword>
<evidence type="ECO:0000256" key="6">
    <source>
        <dbReference type="ARBA" id="ARBA00023136"/>
    </source>
</evidence>
<feature type="transmembrane region" description="Helical" evidence="8">
    <location>
        <begin position="154"/>
        <end position="175"/>
    </location>
</feature>
<dbReference type="InterPro" id="IPR050586">
    <property type="entry name" value="CPA3_Na-H_Antiporter_D"/>
</dbReference>
<dbReference type="PANTHER" id="PTHR42703">
    <property type="entry name" value="NADH DEHYDROGENASE"/>
    <property type="match status" value="1"/>
</dbReference>
<evidence type="ECO:0000256" key="1">
    <source>
        <dbReference type="ARBA" id="ARBA00004651"/>
    </source>
</evidence>
<evidence type="ECO:0000313" key="11">
    <source>
        <dbReference type="Proteomes" id="UP001595961"/>
    </source>
</evidence>
<feature type="transmembrane region" description="Helical" evidence="8">
    <location>
        <begin position="290"/>
        <end position="312"/>
    </location>
</feature>
<evidence type="ECO:0000313" key="10">
    <source>
        <dbReference type="EMBL" id="MFC4526947.1"/>
    </source>
</evidence>
<feature type="transmembrane region" description="Helical" evidence="8">
    <location>
        <begin position="32"/>
        <end position="50"/>
    </location>
</feature>
<keyword evidence="5 8" id="KW-1133">Transmembrane helix</keyword>
<gene>
    <name evidence="10" type="ORF">ACFO5W_09930</name>
</gene>
<feature type="transmembrane region" description="Helical" evidence="8">
    <location>
        <begin position="318"/>
        <end position="342"/>
    </location>
</feature>
<feature type="transmembrane region" description="Helical" evidence="8">
    <location>
        <begin position="386"/>
        <end position="407"/>
    </location>
</feature>
<evidence type="ECO:0000256" key="8">
    <source>
        <dbReference type="SAM" id="Phobius"/>
    </source>
</evidence>
<proteinExistence type="inferred from homology"/>
<dbReference type="Proteomes" id="UP001595961">
    <property type="component" value="Unassembled WGS sequence"/>
</dbReference>
<feature type="transmembrane region" description="Helical" evidence="8">
    <location>
        <begin position="103"/>
        <end position="120"/>
    </location>
</feature>
<keyword evidence="4 7" id="KW-0812">Transmembrane</keyword>
<feature type="transmembrane region" description="Helical" evidence="8">
    <location>
        <begin position="70"/>
        <end position="91"/>
    </location>
</feature>
<accession>A0ABV9C2M7</accession>
<comment type="similarity">
    <text evidence="2">Belongs to the CPA3 antiporters (TC 2.A.63) subunit D family.</text>
</comment>
<feature type="transmembrane region" description="Helical" evidence="8">
    <location>
        <begin position="265"/>
        <end position="283"/>
    </location>
</feature>